<accession>A0A383EPX2</accession>
<dbReference type="AlphaFoldDB" id="A0A383EPX2"/>
<evidence type="ECO:0000313" key="1">
    <source>
        <dbReference type="EMBL" id="SVE58821.1"/>
    </source>
</evidence>
<sequence length="154" mass="17761">MLIVGCGVCFSQEFSTDSNTNKKNNLSFGLMDSRTGNTFVSFSYDYYQKEKNEMFIGFGTFIINTNISLGWKHYFSKNTFSPFLVTSLHITALTIDLWNKDKQTIGFFPTITIGVERKFLKKYLAQCGLFLASMKTEYGLDYAIWPCVNIDYRF</sequence>
<protein>
    <recommendedName>
        <fullName evidence="2">Outer membrane protein beta-barrel domain-containing protein</fullName>
    </recommendedName>
</protein>
<organism evidence="1">
    <name type="scientific">marine metagenome</name>
    <dbReference type="NCBI Taxonomy" id="408172"/>
    <lineage>
        <taxon>unclassified sequences</taxon>
        <taxon>metagenomes</taxon>
        <taxon>ecological metagenomes</taxon>
    </lineage>
</organism>
<evidence type="ECO:0008006" key="2">
    <source>
        <dbReference type="Google" id="ProtNLM"/>
    </source>
</evidence>
<reference evidence="1" key="1">
    <citation type="submission" date="2018-05" db="EMBL/GenBank/DDBJ databases">
        <authorList>
            <person name="Lanie J.A."/>
            <person name="Ng W.-L."/>
            <person name="Kazmierczak K.M."/>
            <person name="Andrzejewski T.M."/>
            <person name="Davidsen T.M."/>
            <person name="Wayne K.J."/>
            <person name="Tettelin H."/>
            <person name="Glass J.I."/>
            <person name="Rusch D."/>
            <person name="Podicherti R."/>
            <person name="Tsui H.-C.T."/>
            <person name="Winkler M.E."/>
        </authorList>
    </citation>
    <scope>NUCLEOTIDE SEQUENCE</scope>
</reference>
<name>A0A383EPX2_9ZZZZ</name>
<dbReference type="EMBL" id="UINC01227788">
    <property type="protein sequence ID" value="SVE58821.1"/>
    <property type="molecule type" value="Genomic_DNA"/>
</dbReference>
<gene>
    <name evidence="1" type="ORF">METZ01_LOCUS511675</name>
</gene>
<proteinExistence type="predicted"/>